<reference evidence="1 2" key="1">
    <citation type="journal article" date="2015" name="Genome Announc.">
        <title>Expanding the biotechnology potential of lactobacilli through comparative genomics of 213 strains and associated genera.</title>
        <authorList>
            <person name="Sun Z."/>
            <person name="Harris H.M."/>
            <person name="McCann A."/>
            <person name="Guo C."/>
            <person name="Argimon S."/>
            <person name="Zhang W."/>
            <person name="Yang X."/>
            <person name="Jeffery I.B."/>
            <person name="Cooney J.C."/>
            <person name="Kagawa T.F."/>
            <person name="Liu W."/>
            <person name="Song Y."/>
            <person name="Salvetti E."/>
            <person name="Wrobel A."/>
            <person name="Rasinkangas P."/>
            <person name="Parkhill J."/>
            <person name="Rea M.C."/>
            <person name="O'Sullivan O."/>
            <person name="Ritari J."/>
            <person name="Douillard F.P."/>
            <person name="Paul Ross R."/>
            <person name="Yang R."/>
            <person name="Briner A.E."/>
            <person name="Felis G.E."/>
            <person name="de Vos W.M."/>
            <person name="Barrangou R."/>
            <person name="Klaenhammer T.R."/>
            <person name="Caufield P.W."/>
            <person name="Cui Y."/>
            <person name="Zhang H."/>
            <person name="O'Toole P.W."/>
        </authorList>
    </citation>
    <scope>NUCLEOTIDE SEQUENCE [LARGE SCALE GENOMIC DNA]</scope>
    <source>
        <strain evidence="1 2">DSM 18793</strain>
    </source>
</reference>
<dbReference type="EMBL" id="AZGC01000058">
    <property type="protein sequence ID" value="KRL92244.1"/>
    <property type="molecule type" value="Genomic_DNA"/>
</dbReference>
<organism evidence="1 2">
    <name type="scientific">Limosilactobacillus equigenerosi DSM 18793 = JCM 14505</name>
    <dbReference type="NCBI Taxonomy" id="1423742"/>
    <lineage>
        <taxon>Bacteria</taxon>
        <taxon>Bacillati</taxon>
        <taxon>Bacillota</taxon>
        <taxon>Bacilli</taxon>
        <taxon>Lactobacillales</taxon>
        <taxon>Lactobacillaceae</taxon>
        <taxon>Limosilactobacillus</taxon>
    </lineage>
</organism>
<evidence type="ECO:0000313" key="2">
    <source>
        <dbReference type="Proteomes" id="UP000051084"/>
    </source>
</evidence>
<dbReference type="OrthoDB" id="1645729at2"/>
<dbReference type="RefSeq" id="WP_054653529.1">
    <property type="nucleotide sequence ID" value="NZ_AZGC01000058.1"/>
</dbReference>
<dbReference type="SUPFAM" id="SSF89360">
    <property type="entry name" value="HesB-like domain"/>
    <property type="match status" value="1"/>
</dbReference>
<evidence type="ECO:0000313" key="1">
    <source>
        <dbReference type="EMBL" id="KRL92244.1"/>
    </source>
</evidence>
<comment type="caution">
    <text evidence="1">The sequence shown here is derived from an EMBL/GenBank/DDBJ whole genome shotgun (WGS) entry which is preliminary data.</text>
</comment>
<proteinExistence type="predicted"/>
<name>A0A0R1UH78_9LACO</name>
<protein>
    <submittedName>
        <fullName evidence="1">HesB YadR YfhF-family protein</fullName>
    </submittedName>
</protein>
<dbReference type="PATRIC" id="fig|1423742.4.peg.411"/>
<sequence>MSSVKPTKITLTPAASNWFQTALELTPGNGIRFYGRVYGATNAHTGFSAAMSRCDYPTLPVVDEVIDGIHYYIQESDNWFFNGLDLQVDYDEQLDGPVYHFTPNDGSTLDARASASH</sequence>
<gene>
    <name evidence="1" type="ORF">FC21_GL000394</name>
</gene>
<dbReference type="AlphaFoldDB" id="A0A0R1UH78"/>
<dbReference type="STRING" id="417373.GCA_001570685_01347"/>
<dbReference type="Proteomes" id="UP000051084">
    <property type="component" value="Unassembled WGS sequence"/>
</dbReference>
<keyword evidence="2" id="KW-1185">Reference proteome</keyword>
<dbReference type="InterPro" id="IPR035903">
    <property type="entry name" value="HesB-like_dom_sf"/>
</dbReference>
<accession>A0A0R1UH78</accession>